<evidence type="ECO:0000313" key="2">
    <source>
        <dbReference type="EMBL" id="HAD0266718.1"/>
    </source>
</evidence>
<dbReference type="AlphaFoldDB" id="A0A707YYY5"/>
<organism evidence="2">
    <name type="scientific">Salmonella typhimurium</name>
    <dbReference type="NCBI Taxonomy" id="90371"/>
    <lineage>
        <taxon>Bacteria</taxon>
        <taxon>Pseudomonadati</taxon>
        <taxon>Pseudomonadota</taxon>
        <taxon>Gammaproteobacteria</taxon>
        <taxon>Enterobacterales</taxon>
        <taxon>Enterobacteriaceae</taxon>
        <taxon>Salmonella</taxon>
    </lineage>
</organism>
<feature type="non-terminal residue" evidence="2">
    <location>
        <position position="1"/>
    </location>
</feature>
<sequence length="367" mass="40922">LALLEETADDRVTRFVWLRQFEPGSNSSSANRLLDRLEYLQRIDLPEDLLAGVPAHRVTRLRRQGERYYADGMRDLPEDRRLAILAVCVSEWQAMLADAVVETHDRIVGRLYRASERICHAKVADEAGVVRDTLKSFAEIGGALVDAQDDGQPLGDVIASGSGWDGLKTLVAMATRLTATMADDPLNHVLDGYHRFRRYAPRMLRLLDLRAAPVALPLLEAVTALRTGLNDAAMTSFLRPSSKWHRHLRAQRAGDARLWEIAVLFHLRDAFRSGDVWLTRSRRYGDLKHALVPAQSIAEGGRLAVPLRPEEWLADRQARLDMRLRELGRAARAGTIPGGSIENGVLHIEKLEAAAPTGAEDLVLDLY</sequence>
<feature type="non-terminal residue" evidence="2">
    <location>
        <position position="367"/>
    </location>
</feature>
<dbReference type="EMBL" id="DAANKK010000100">
    <property type="protein sequence ID" value="HAD0247881.1"/>
    <property type="molecule type" value="Genomic_DNA"/>
</dbReference>
<comment type="caution">
    <text evidence="2">The sequence shown here is derived from an EMBL/GenBank/DDBJ whole genome shotgun (WGS) entry which is preliminary data.</text>
</comment>
<dbReference type="EMBL" id="DAANKO010000099">
    <property type="protein sequence ID" value="HAD0266718.1"/>
    <property type="molecule type" value="Genomic_DNA"/>
</dbReference>
<protein>
    <submittedName>
        <fullName evidence="2">Tn3 family transposase</fullName>
    </submittedName>
</protein>
<reference evidence="2" key="1">
    <citation type="journal article" date="2018" name="Genome Biol.">
        <title>SKESA: strategic k-mer extension for scrupulous assemblies.</title>
        <authorList>
            <person name="Souvorov A."/>
            <person name="Agarwala R."/>
            <person name="Lipman D.J."/>
        </authorList>
    </citation>
    <scope>NUCLEOTIDE SEQUENCE</scope>
    <source>
        <strain evidence="2">Tha12</strain>
        <strain evidence="1">Tha16</strain>
    </source>
</reference>
<proteinExistence type="predicted"/>
<name>A0A707YYY5_SALTM</name>
<accession>A0A707YYY5</accession>
<gene>
    <name evidence="2" type="ORF">G0L93_24940</name>
    <name evidence="1" type="ORF">G0M00_25175</name>
</gene>
<reference evidence="2" key="2">
    <citation type="submission" date="2019-08" db="EMBL/GenBank/DDBJ databases">
        <authorList>
            <consortium name="NCBI Pathogen Detection Project"/>
        </authorList>
    </citation>
    <scope>NUCLEOTIDE SEQUENCE</scope>
    <source>
        <strain evidence="2">Tha12</strain>
        <strain evidence="1">Tha16</strain>
    </source>
</reference>
<evidence type="ECO:0000313" key="1">
    <source>
        <dbReference type="EMBL" id="HAD0247881.1"/>
    </source>
</evidence>